<feature type="chain" id="PRO_5035240446" description="ATP-grasp domain-containing protein" evidence="1">
    <location>
        <begin position="19"/>
        <end position="436"/>
    </location>
</feature>
<accession>A0A8J2X0N3</accession>
<comment type="caution">
    <text evidence="2">The sequence shown here is derived from an EMBL/GenBank/DDBJ whole genome shotgun (WGS) entry which is preliminary data.</text>
</comment>
<dbReference type="Gene3D" id="3.30.470.20">
    <property type="entry name" value="ATP-grasp fold, B domain"/>
    <property type="match status" value="1"/>
</dbReference>
<evidence type="ECO:0000313" key="2">
    <source>
        <dbReference type="EMBL" id="CAH0375249.1"/>
    </source>
</evidence>
<proteinExistence type="predicted"/>
<dbReference type="GO" id="GO:0070740">
    <property type="term" value="F:tubulin-glutamic acid ligase activity"/>
    <property type="evidence" value="ECO:0007669"/>
    <property type="project" value="TreeGrafter"/>
</dbReference>
<organism evidence="2 3">
    <name type="scientific">Pelagomonas calceolata</name>
    <dbReference type="NCBI Taxonomy" id="35677"/>
    <lineage>
        <taxon>Eukaryota</taxon>
        <taxon>Sar</taxon>
        <taxon>Stramenopiles</taxon>
        <taxon>Ochrophyta</taxon>
        <taxon>Pelagophyceae</taxon>
        <taxon>Pelagomonadales</taxon>
        <taxon>Pelagomonadaceae</taxon>
        <taxon>Pelagomonas</taxon>
    </lineage>
</organism>
<keyword evidence="1" id="KW-0732">Signal</keyword>
<dbReference type="PANTHER" id="PTHR12241">
    <property type="entry name" value="TUBULIN POLYGLUTAMYLASE"/>
    <property type="match status" value="1"/>
</dbReference>
<keyword evidence="3" id="KW-1185">Reference proteome</keyword>
<name>A0A8J2X0N3_9STRA</name>
<dbReference type="GO" id="GO:0015631">
    <property type="term" value="F:tubulin binding"/>
    <property type="evidence" value="ECO:0007669"/>
    <property type="project" value="TreeGrafter"/>
</dbReference>
<dbReference type="GO" id="GO:0000226">
    <property type="term" value="P:microtubule cytoskeleton organization"/>
    <property type="evidence" value="ECO:0007669"/>
    <property type="project" value="TreeGrafter"/>
</dbReference>
<dbReference type="OrthoDB" id="202825at2759"/>
<dbReference type="AlphaFoldDB" id="A0A8J2X0N3"/>
<dbReference type="EMBL" id="CAKKNE010000004">
    <property type="protein sequence ID" value="CAH0375249.1"/>
    <property type="molecule type" value="Genomic_DNA"/>
</dbReference>
<sequence>MRRAFLWRLSLFLASTAATSLSATQLIQNQNWQGAAVVLERDISTQRDENVRALQRTCLGECRVKLHDDAAALDAFTGALGDDASLGAAALGRGRCLARLGRLTEASEALRAAASLGLGDAVVEAAACDVRGDDRARAVAWLEETASRDDARALLAVLRGRLEDPALAERSFLARYAFTGSTNAPRLERVAANAWCLHPRAWDELDDKVCLNDAIAGSDDAALRAAWPQSHELPSDQLDGGAWVVKLRRGYGGAGVVLYDSGKDVPRDAQGLAQRYVPAQLEGRAWSLRAYLIVRADGVYLSRIGVVRFAVDGSIATNAARAVLAKGAPDERDFAWARRRLGAQWDARTWPRVRDAARGVARLARRDDDAAWPGPIPPKIVGLDFAVDAAGDAWLLEVNRTPGLVGRAEVDRAVKDAVVDAAWGCSSADILEELLL</sequence>
<evidence type="ECO:0008006" key="4">
    <source>
        <dbReference type="Google" id="ProtNLM"/>
    </source>
</evidence>
<dbReference type="SUPFAM" id="SSF48452">
    <property type="entry name" value="TPR-like"/>
    <property type="match status" value="1"/>
</dbReference>
<evidence type="ECO:0000313" key="3">
    <source>
        <dbReference type="Proteomes" id="UP000789595"/>
    </source>
</evidence>
<dbReference type="GO" id="GO:0036064">
    <property type="term" value="C:ciliary basal body"/>
    <property type="evidence" value="ECO:0007669"/>
    <property type="project" value="TreeGrafter"/>
</dbReference>
<gene>
    <name evidence="2" type="ORF">PECAL_4P25750</name>
</gene>
<reference evidence="2" key="1">
    <citation type="submission" date="2021-11" db="EMBL/GenBank/DDBJ databases">
        <authorList>
            <consortium name="Genoscope - CEA"/>
            <person name="William W."/>
        </authorList>
    </citation>
    <scope>NUCLEOTIDE SEQUENCE</scope>
</reference>
<dbReference type="Gene3D" id="1.25.40.10">
    <property type="entry name" value="Tetratricopeptide repeat domain"/>
    <property type="match status" value="1"/>
</dbReference>
<evidence type="ECO:0000256" key="1">
    <source>
        <dbReference type="SAM" id="SignalP"/>
    </source>
</evidence>
<dbReference type="InterPro" id="IPR011990">
    <property type="entry name" value="TPR-like_helical_dom_sf"/>
</dbReference>
<dbReference type="Proteomes" id="UP000789595">
    <property type="component" value="Unassembled WGS sequence"/>
</dbReference>
<dbReference type="PANTHER" id="PTHR12241:SF145">
    <property type="entry name" value="TUBULIN POLYGLUTAMYLASE TTLL5"/>
    <property type="match status" value="1"/>
</dbReference>
<dbReference type="SUPFAM" id="SSF56059">
    <property type="entry name" value="Glutathione synthetase ATP-binding domain-like"/>
    <property type="match status" value="1"/>
</dbReference>
<feature type="signal peptide" evidence="1">
    <location>
        <begin position="1"/>
        <end position="18"/>
    </location>
</feature>
<protein>
    <recommendedName>
        <fullName evidence="4">ATP-grasp domain-containing protein</fullName>
    </recommendedName>
</protein>